<dbReference type="AlphaFoldDB" id="A0A1H6BMW2"/>
<feature type="compositionally biased region" description="Basic residues" evidence="1">
    <location>
        <begin position="144"/>
        <end position="155"/>
    </location>
</feature>
<organism evidence="2 3">
    <name type="scientific">Thermomonospora echinospora</name>
    <dbReference type="NCBI Taxonomy" id="1992"/>
    <lineage>
        <taxon>Bacteria</taxon>
        <taxon>Bacillati</taxon>
        <taxon>Actinomycetota</taxon>
        <taxon>Actinomycetes</taxon>
        <taxon>Streptosporangiales</taxon>
        <taxon>Thermomonosporaceae</taxon>
        <taxon>Thermomonospora</taxon>
    </lineage>
</organism>
<reference evidence="3" key="1">
    <citation type="submission" date="2016-10" db="EMBL/GenBank/DDBJ databases">
        <authorList>
            <person name="Varghese N."/>
            <person name="Submissions S."/>
        </authorList>
    </citation>
    <scope>NUCLEOTIDE SEQUENCE [LARGE SCALE GENOMIC DNA]</scope>
    <source>
        <strain evidence="3">DSM 43163</strain>
    </source>
</reference>
<feature type="region of interest" description="Disordered" evidence="1">
    <location>
        <begin position="1"/>
        <end position="104"/>
    </location>
</feature>
<feature type="region of interest" description="Disordered" evidence="1">
    <location>
        <begin position="135"/>
        <end position="162"/>
    </location>
</feature>
<evidence type="ECO:0000256" key="1">
    <source>
        <dbReference type="SAM" id="MobiDB-lite"/>
    </source>
</evidence>
<dbReference type="EMBL" id="FNVO01000007">
    <property type="protein sequence ID" value="SEG61785.1"/>
    <property type="molecule type" value="Genomic_DNA"/>
</dbReference>
<feature type="compositionally biased region" description="Low complexity" evidence="1">
    <location>
        <begin position="68"/>
        <end position="104"/>
    </location>
</feature>
<evidence type="ECO:0000313" key="2">
    <source>
        <dbReference type="EMBL" id="SEG61785.1"/>
    </source>
</evidence>
<gene>
    <name evidence="2" type="ORF">SAMN04489712_107244</name>
</gene>
<dbReference type="Proteomes" id="UP000236723">
    <property type="component" value="Unassembled WGS sequence"/>
</dbReference>
<feature type="compositionally biased region" description="Low complexity" evidence="1">
    <location>
        <begin position="1"/>
        <end position="17"/>
    </location>
</feature>
<feature type="compositionally biased region" description="Pro residues" evidence="1">
    <location>
        <begin position="217"/>
        <end position="230"/>
    </location>
</feature>
<protein>
    <submittedName>
        <fullName evidence="2">Uncharacterized protein</fullName>
    </submittedName>
</protein>
<feature type="compositionally biased region" description="Low complexity" evidence="1">
    <location>
        <begin position="36"/>
        <end position="60"/>
    </location>
</feature>
<name>A0A1H6BMW2_9ACTN</name>
<accession>A0A1H6BMW2</accession>
<evidence type="ECO:0000313" key="3">
    <source>
        <dbReference type="Proteomes" id="UP000236723"/>
    </source>
</evidence>
<feature type="compositionally biased region" description="Low complexity" evidence="1">
    <location>
        <begin position="205"/>
        <end position="216"/>
    </location>
</feature>
<proteinExistence type="predicted"/>
<keyword evidence="3" id="KW-1185">Reference proteome</keyword>
<feature type="region of interest" description="Disordered" evidence="1">
    <location>
        <begin position="203"/>
        <end position="230"/>
    </location>
</feature>
<sequence>MSRARSSWPSSRKWASSYGRRPPRSRRRSFEGLPKLSPILLRAPARAAAAGRRLPAGGPSRRPPGRPWAPTAAPAPRCPGRAPRLSRARGPVPRVPGPRVLVPRVPGPAVAARAVRRRVRVPFRRPPCSRCRVRRAPRAAAVPGRRRPPRRRAPRLRPCPAVPPPVRAATAAMAVPRCPSRVLARPSRAPVPARARVADVRAPRVRATTRSARPTPAWGPRPSPVRVPARPPVSARATAARAAATGPVVRVRPRRVPVLGPAVRVPAVAAVCRRVRAVRGRAR</sequence>